<accession>A0A292PU58</accession>
<dbReference type="EMBL" id="LN891031">
    <property type="protein sequence ID" value="CUS11076.1"/>
    <property type="molecule type" value="Genomic_DNA"/>
</dbReference>
<protein>
    <submittedName>
        <fullName evidence="1">Uncharacterized protein</fullName>
    </submittedName>
</protein>
<keyword evidence="2" id="KW-1185">Reference proteome</keyword>
<evidence type="ECO:0000313" key="1">
    <source>
        <dbReference type="EMBL" id="CUS11076.1"/>
    </source>
</evidence>
<sequence>MSPGLLCMLSKRGIYWMGELLEHILSTHANIWSFIIKTKMKTRFRGSWGFLGVLIPALGM</sequence>
<proteinExistence type="predicted"/>
<gene>
    <name evidence="1" type="ORF">GSTUAT00004799001</name>
</gene>
<dbReference type="Proteomes" id="UP001412239">
    <property type="component" value="Unassembled WGS sequence"/>
</dbReference>
<reference evidence="1" key="1">
    <citation type="submission" date="2015-10" db="EMBL/GenBank/DDBJ databases">
        <authorList>
            <person name="Regsiter A."/>
            <person name="william w."/>
        </authorList>
    </citation>
    <scope>NUCLEOTIDE SEQUENCE</scope>
    <source>
        <strain evidence="1">Montdore</strain>
    </source>
</reference>
<name>A0A292PU58_9PEZI</name>
<evidence type="ECO:0000313" key="2">
    <source>
        <dbReference type="Proteomes" id="UP001412239"/>
    </source>
</evidence>
<dbReference type="AlphaFoldDB" id="A0A292PU58"/>
<organism evidence="1 2">
    <name type="scientific">Tuber aestivum</name>
    <name type="common">summer truffle</name>
    <dbReference type="NCBI Taxonomy" id="59557"/>
    <lineage>
        <taxon>Eukaryota</taxon>
        <taxon>Fungi</taxon>
        <taxon>Dikarya</taxon>
        <taxon>Ascomycota</taxon>
        <taxon>Pezizomycotina</taxon>
        <taxon>Pezizomycetes</taxon>
        <taxon>Pezizales</taxon>
        <taxon>Tuberaceae</taxon>
        <taxon>Tuber</taxon>
    </lineage>
</organism>